<dbReference type="Ensembl" id="ENSGMOT00000034605.1">
    <property type="protein sequence ID" value="ENSGMOP00000054453.1"/>
    <property type="gene ID" value="ENSGMOG00000026299.1"/>
</dbReference>
<dbReference type="InterPro" id="IPR001584">
    <property type="entry name" value="Integrase_cat-core"/>
</dbReference>
<keyword evidence="4" id="KW-1185">Reference proteome</keyword>
<dbReference type="PANTHER" id="PTHR37984">
    <property type="entry name" value="PROTEIN CBG26694"/>
    <property type="match status" value="1"/>
</dbReference>
<dbReference type="OMA" id="AYHSMGN"/>
<accession>A0A8C5FQQ6</accession>
<dbReference type="GeneTree" id="ENSGT01000000214408"/>
<dbReference type="PANTHER" id="PTHR37984:SF15">
    <property type="entry name" value="INTEGRASE CATALYTIC DOMAIN-CONTAINING PROTEIN"/>
    <property type="match status" value="1"/>
</dbReference>
<dbReference type="FunFam" id="3.30.420.10:FF:000032">
    <property type="entry name" value="Retrovirus-related Pol polyprotein from transposon 297-like Protein"/>
    <property type="match status" value="1"/>
</dbReference>
<dbReference type="InterPro" id="IPR012337">
    <property type="entry name" value="RNaseH-like_sf"/>
</dbReference>
<dbReference type="GO" id="GO:0015074">
    <property type="term" value="P:DNA integration"/>
    <property type="evidence" value="ECO:0007669"/>
    <property type="project" value="InterPro"/>
</dbReference>
<feature type="domain" description="Integrase catalytic" evidence="2">
    <location>
        <begin position="1"/>
        <end position="152"/>
    </location>
</feature>
<evidence type="ECO:0000259" key="2">
    <source>
        <dbReference type="PROSITE" id="PS50994"/>
    </source>
</evidence>
<dbReference type="InterPro" id="IPR036397">
    <property type="entry name" value="RNaseH_sf"/>
</dbReference>
<name>A0A8C5FQQ6_GADMO</name>
<dbReference type="AlphaFoldDB" id="A0A8C5FQQ6"/>
<dbReference type="Gene3D" id="3.30.420.10">
    <property type="entry name" value="Ribonuclease H-like superfamily/Ribonuclease H"/>
    <property type="match status" value="1"/>
</dbReference>
<dbReference type="GO" id="GO:0003676">
    <property type="term" value="F:nucleic acid binding"/>
    <property type="evidence" value="ECO:0007669"/>
    <property type="project" value="InterPro"/>
</dbReference>
<organism evidence="3 4">
    <name type="scientific">Gadus morhua</name>
    <name type="common">Atlantic cod</name>
    <dbReference type="NCBI Taxonomy" id="8049"/>
    <lineage>
        <taxon>Eukaryota</taxon>
        <taxon>Metazoa</taxon>
        <taxon>Chordata</taxon>
        <taxon>Craniata</taxon>
        <taxon>Vertebrata</taxon>
        <taxon>Euteleostomi</taxon>
        <taxon>Actinopterygii</taxon>
        <taxon>Neopterygii</taxon>
        <taxon>Teleostei</taxon>
        <taxon>Neoteleostei</taxon>
        <taxon>Acanthomorphata</taxon>
        <taxon>Zeiogadaria</taxon>
        <taxon>Gadariae</taxon>
        <taxon>Gadiformes</taxon>
        <taxon>Gadoidei</taxon>
        <taxon>Gadidae</taxon>
        <taxon>Gadus</taxon>
    </lineage>
</organism>
<evidence type="ECO:0000313" key="3">
    <source>
        <dbReference type="Ensembl" id="ENSGMOP00000054453.1"/>
    </source>
</evidence>
<sequence>MVCIDFWSAEIPNGKTVDVLVITDHFTKMAHAFPCHDQSAKQVARQLWDRYFCVYGFPERIHSDQGANFESQLIRELLLISGVKKSRTTAYHSMGNGVVERFNRTLGSMIRALPPRAKQKWPQMLQTLTFAYNCTAHESTGYAPFYLMYGRIPRLPVDVMFHNVERDCDIADYDKYVLKLREELKEALSSAEANAVTSQQHQTELYNKRTKGHDIAEGDQVLLSNKCERGRKKLSDKWESVPYMVVSRDPRCHTYRIRNTSSGREKVVYRNRLLCANFLPLEVEDEEDVDASFTESSESSHDEAQSRVSDVATGDVTEDRTSSWVLDSASVVQTCLDDDEELGDIDLRESVSRRSMSVSSVVDETGCSNDHPNTMISVVSRIRTRVGRLVKPVDRLIQNMTQRKILA</sequence>
<dbReference type="InterPro" id="IPR050951">
    <property type="entry name" value="Retrovirus_Pol_polyprotein"/>
</dbReference>
<dbReference type="Proteomes" id="UP000694546">
    <property type="component" value="Chromosome 11"/>
</dbReference>
<protein>
    <recommendedName>
        <fullName evidence="2">Integrase catalytic domain-containing protein</fullName>
    </recommendedName>
</protein>
<proteinExistence type="predicted"/>
<feature type="region of interest" description="Disordered" evidence="1">
    <location>
        <begin position="289"/>
        <end position="315"/>
    </location>
</feature>
<reference evidence="3" key="1">
    <citation type="submission" date="2025-08" db="UniProtKB">
        <authorList>
            <consortium name="Ensembl"/>
        </authorList>
    </citation>
    <scope>IDENTIFICATION</scope>
</reference>
<evidence type="ECO:0000256" key="1">
    <source>
        <dbReference type="SAM" id="MobiDB-lite"/>
    </source>
</evidence>
<dbReference type="Pfam" id="PF00665">
    <property type="entry name" value="rve"/>
    <property type="match status" value="1"/>
</dbReference>
<evidence type="ECO:0000313" key="4">
    <source>
        <dbReference type="Proteomes" id="UP000694546"/>
    </source>
</evidence>
<reference evidence="3" key="2">
    <citation type="submission" date="2025-09" db="UniProtKB">
        <authorList>
            <consortium name="Ensembl"/>
        </authorList>
    </citation>
    <scope>IDENTIFICATION</scope>
</reference>
<dbReference type="SUPFAM" id="SSF53098">
    <property type="entry name" value="Ribonuclease H-like"/>
    <property type="match status" value="1"/>
</dbReference>
<dbReference type="PROSITE" id="PS50994">
    <property type="entry name" value="INTEGRASE"/>
    <property type="match status" value="1"/>
</dbReference>